<dbReference type="RefSeq" id="WP_009161391.1">
    <property type="nucleotide sequence ID" value="NZ_KB290963.1"/>
</dbReference>
<proteinExistence type="predicted"/>
<dbReference type="PATRIC" id="fig|1127699.3.peg.2325"/>
<comment type="caution">
    <text evidence="3">The sequence shown here is derived from an EMBL/GenBank/DDBJ whole genome shotgun (WGS) entry which is preliminary data.</text>
</comment>
<dbReference type="HOGENOM" id="CLU_112331_1_1_10"/>
<sequence>MSVFYKLRQEKRQTSKNKGKWYARAVVTETVDTTMLANIMQQNCTVKKSDILAVLAELAEVMQQQLQNSKRVKLDGLGTFKIGIRTKAADSPKDFNVQKNVVNTHILFRPETRINKNKSRMRALLDGCKVQELPENKVDKAKKSEPGH</sequence>
<dbReference type="AlphaFoldDB" id="L1MYP8"/>
<dbReference type="Gene3D" id="4.10.520.10">
    <property type="entry name" value="IHF-like DNA-binding proteins"/>
    <property type="match status" value="1"/>
</dbReference>
<dbReference type="InterPro" id="IPR010992">
    <property type="entry name" value="IHF-like_DNA-bd_dom_sf"/>
</dbReference>
<feature type="domain" description="HU" evidence="2">
    <location>
        <begin position="1"/>
        <end position="121"/>
    </location>
</feature>
<evidence type="ECO:0000313" key="4">
    <source>
        <dbReference type="Proteomes" id="UP000010433"/>
    </source>
</evidence>
<keyword evidence="1 3" id="KW-0238">DNA-binding</keyword>
<dbReference type="InterPro" id="IPR041607">
    <property type="entry name" value="HU-HIG"/>
</dbReference>
<gene>
    <name evidence="3" type="ORF">HMPREF9151_02531</name>
</gene>
<dbReference type="STRING" id="1127699.HMPREF9151_02531"/>
<dbReference type="GO" id="GO:0003677">
    <property type="term" value="F:DNA binding"/>
    <property type="evidence" value="ECO:0007669"/>
    <property type="project" value="UniProtKB-KW"/>
</dbReference>
<dbReference type="EMBL" id="AMEP01000164">
    <property type="protein sequence ID" value="EKX96129.1"/>
    <property type="molecule type" value="Genomic_DNA"/>
</dbReference>
<dbReference type="InterPro" id="IPR005902">
    <property type="entry name" value="HU_DNA-bd_put"/>
</dbReference>
<evidence type="ECO:0000256" key="1">
    <source>
        <dbReference type="ARBA" id="ARBA00023125"/>
    </source>
</evidence>
<evidence type="ECO:0000313" key="3">
    <source>
        <dbReference type="EMBL" id="EKX96129.1"/>
    </source>
</evidence>
<organism evidence="3 4">
    <name type="scientific">Hoylesella saccharolytica F0055</name>
    <dbReference type="NCBI Taxonomy" id="1127699"/>
    <lineage>
        <taxon>Bacteria</taxon>
        <taxon>Pseudomonadati</taxon>
        <taxon>Bacteroidota</taxon>
        <taxon>Bacteroidia</taxon>
        <taxon>Bacteroidales</taxon>
        <taxon>Prevotellaceae</taxon>
        <taxon>Hoylesella</taxon>
    </lineage>
</organism>
<dbReference type="Pfam" id="PF18291">
    <property type="entry name" value="HU-HIG"/>
    <property type="match status" value="1"/>
</dbReference>
<dbReference type="Proteomes" id="UP000010433">
    <property type="component" value="Unassembled WGS sequence"/>
</dbReference>
<reference evidence="3 4" key="1">
    <citation type="submission" date="2012-05" db="EMBL/GenBank/DDBJ databases">
        <authorList>
            <person name="Weinstock G."/>
            <person name="Sodergren E."/>
            <person name="Lobos E.A."/>
            <person name="Fulton L."/>
            <person name="Fulton R."/>
            <person name="Courtney L."/>
            <person name="Fronick C."/>
            <person name="O'Laughlin M."/>
            <person name="Godfrey J."/>
            <person name="Wilson R.M."/>
            <person name="Miner T."/>
            <person name="Farmer C."/>
            <person name="Delehaunty K."/>
            <person name="Cordes M."/>
            <person name="Minx P."/>
            <person name="Tomlinson C."/>
            <person name="Chen J."/>
            <person name="Wollam A."/>
            <person name="Pepin K.H."/>
            <person name="Bhonagiri V."/>
            <person name="Zhang X."/>
            <person name="Suruliraj S."/>
            <person name="Warren W."/>
            <person name="Mitreva M."/>
            <person name="Mardis E.R."/>
            <person name="Wilson R.K."/>
        </authorList>
    </citation>
    <scope>NUCLEOTIDE SEQUENCE [LARGE SCALE GENOMIC DNA]</scope>
    <source>
        <strain evidence="3 4">F0055</strain>
    </source>
</reference>
<dbReference type="OrthoDB" id="1070708at2"/>
<evidence type="ECO:0000259" key="2">
    <source>
        <dbReference type="Pfam" id="PF18291"/>
    </source>
</evidence>
<dbReference type="SUPFAM" id="SSF47729">
    <property type="entry name" value="IHF-like DNA-binding proteins"/>
    <property type="match status" value="1"/>
</dbReference>
<name>L1MYP8_9BACT</name>
<accession>L1MYP8</accession>
<dbReference type="NCBIfam" id="TIGR01201">
    <property type="entry name" value="HU_rel"/>
    <property type="match status" value="1"/>
</dbReference>
<protein>
    <submittedName>
        <fullName evidence="3">Putative DNA-binding protein</fullName>
    </submittedName>
</protein>
<keyword evidence="4" id="KW-1185">Reference proteome</keyword>